<evidence type="ECO:0000259" key="8">
    <source>
        <dbReference type="PROSITE" id="PS50109"/>
    </source>
</evidence>
<keyword evidence="4" id="KW-0597">Phosphoprotein</keyword>
<evidence type="ECO:0000313" key="9">
    <source>
        <dbReference type="EMBL" id="MFB9311684.1"/>
    </source>
</evidence>
<dbReference type="SUPFAM" id="SSF47384">
    <property type="entry name" value="Homodimeric domain of signal transducing histidine kinase"/>
    <property type="match status" value="1"/>
</dbReference>
<dbReference type="PRINTS" id="PR00344">
    <property type="entry name" value="BCTRLSENSOR"/>
</dbReference>
<comment type="catalytic activity">
    <reaction evidence="1">
        <text>ATP + protein L-histidine = ADP + protein N-phospho-L-histidine.</text>
        <dbReference type="EC" id="2.7.13.3"/>
    </reaction>
</comment>
<dbReference type="GO" id="GO:0016301">
    <property type="term" value="F:kinase activity"/>
    <property type="evidence" value="ECO:0007669"/>
    <property type="project" value="UniProtKB-KW"/>
</dbReference>
<dbReference type="SMART" id="SM00065">
    <property type="entry name" value="GAF"/>
    <property type="match status" value="1"/>
</dbReference>
<protein>
    <recommendedName>
        <fullName evidence="3">histidine kinase</fullName>
        <ecNumber evidence="3">2.7.13.3</ecNumber>
    </recommendedName>
</protein>
<dbReference type="SMART" id="SM00387">
    <property type="entry name" value="HATPase_c"/>
    <property type="match status" value="1"/>
</dbReference>
<evidence type="ECO:0000256" key="7">
    <source>
        <dbReference type="ARBA" id="ARBA00023012"/>
    </source>
</evidence>
<evidence type="ECO:0000313" key="10">
    <source>
        <dbReference type="Proteomes" id="UP001589750"/>
    </source>
</evidence>
<dbReference type="InterPro" id="IPR005467">
    <property type="entry name" value="His_kinase_dom"/>
</dbReference>
<dbReference type="EMBL" id="JBHMDG010000001">
    <property type="protein sequence ID" value="MFB9311684.1"/>
    <property type="molecule type" value="Genomic_DNA"/>
</dbReference>
<keyword evidence="6 9" id="KW-0418">Kinase</keyword>
<dbReference type="SUPFAM" id="SSF55874">
    <property type="entry name" value="ATPase domain of HSP90 chaperone/DNA topoisomerase II/histidine kinase"/>
    <property type="match status" value="1"/>
</dbReference>
<dbReference type="InterPro" id="IPR036097">
    <property type="entry name" value="HisK_dim/P_sf"/>
</dbReference>
<comment type="subcellular location">
    <subcellularLocation>
        <location evidence="2">Cell membrane</location>
    </subcellularLocation>
</comment>
<dbReference type="CDD" id="cd00082">
    <property type="entry name" value="HisKA"/>
    <property type="match status" value="1"/>
</dbReference>
<proteinExistence type="predicted"/>
<dbReference type="InterPro" id="IPR050736">
    <property type="entry name" value="Sensor_HK_Regulatory"/>
</dbReference>
<evidence type="ECO:0000256" key="4">
    <source>
        <dbReference type="ARBA" id="ARBA00022553"/>
    </source>
</evidence>
<evidence type="ECO:0000256" key="1">
    <source>
        <dbReference type="ARBA" id="ARBA00000085"/>
    </source>
</evidence>
<dbReference type="RefSeq" id="WP_140008433.1">
    <property type="nucleotide sequence ID" value="NZ_JBHMDG010000001.1"/>
</dbReference>
<sequence length="588" mass="64329">MTDGSPRVRSHIDVTTWSDAGSRDALDLVASSVAEMVGFEIAIISVVRGDHMYAVSVEGSNGATDAMLGLATPISMVHTELARADDWGRFQFVPHDRVELDVQAVGWVPDLEPIDAPDAWHPLDLLIAPLHDEAGVMIGLLSIDVPMTGRRPDPTQRHLLERYVLQAERALRMAVERDDLAERIRLAEAARRVVRFATSQDDLESVIDDCRHPLIEGFRADFLAIRIYPSRSVPAAGSPPTDLPDDVIELIRAGTRRAWTEQQVVVTGPFVERAGVFTDAEWTASEHALEILGLGSSMIVPLGAGRESLGHVILGRKDPGLRWSPDEQASALDIARDIGQAVVNSRNLAKEQNLVGELRRLATYKSEVLSTVSHELKNPLSAITGHLELLDSDPTITGDARRSIEALDRAARRMGRVVDDLLLLAEVEDPEGGRASEPMDAVPVLRDALELTRVAATRRRLTFEITTPEDEVLVCCDAVDLDRVVTNLVSNAVKYTPRGGRIWLTLVTHEREIELTVADEGIGISAADQARLFTEFFRSTNPQAVAQPGTGLGLTICRRIVERHGGRITVESELGVGSAFRVFLPRPA</sequence>
<dbReference type="PANTHER" id="PTHR43711">
    <property type="entry name" value="TWO-COMPONENT HISTIDINE KINASE"/>
    <property type="match status" value="1"/>
</dbReference>
<dbReference type="PROSITE" id="PS50109">
    <property type="entry name" value="HIS_KIN"/>
    <property type="match status" value="1"/>
</dbReference>
<dbReference type="Gene3D" id="3.30.450.40">
    <property type="match status" value="1"/>
</dbReference>
<comment type="caution">
    <text evidence="9">The sequence shown here is derived from an EMBL/GenBank/DDBJ whole genome shotgun (WGS) entry which is preliminary data.</text>
</comment>
<dbReference type="Proteomes" id="UP001589750">
    <property type="component" value="Unassembled WGS sequence"/>
</dbReference>
<dbReference type="Pfam" id="PF00512">
    <property type="entry name" value="HisKA"/>
    <property type="match status" value="1"/>
</dbReference>
<organism evidence="9 10">
    <name type="scientific">Nocardioides plantarum</name>
    <dbReference type="NCBI Taxonomy" id="29299"/>
    <lineage>
        <taxon>Bacteria</taxon>
        <taxon>Bacillati</taxon>
        <taxon>Actinomycetota</taxon>
        <taxon>Actinomycetes</taxon>
        <taxon>Propionibacteriales</taxon>
        <taxon>Nocardioidaceae</taxon>
        <taxon>Nocardioides</taxon>
    </lineage>
</organism>
<evidence type="ECO:0000256" key="3">
    <source>
        <dbReference type="ARBA" id="ARBA00012438"/>
    </source>
</evidence>
<name>A0ABV5K4K4_9ACTN</name>
<dbReference type="EC" id="2.7.13.3" evidence="3"/>
<dbReference type="InterPro" id="IPR004358">
    <property type="entry name" value="Sig_transdc_His_kin-like_C"/>
</dbReference>
<keyword evidence="5" id="KW-0808">Transferase</keyword>
<keyword evidence="10" id="KW-1185">Reference proteome</keyword>
<dbReference type="SMART" id="SM00388">
    <property type="entry name" value="HisKA"/>
    <property type="match status" value="1"/>
</dbReference>
<reference evidence="9 10" key="1">
    <citation type="submission" date="2024-09" db="EMBL/GenBank/DDBJ databases">
        <authorList>
            <person name="Sun Q."/>
            <person name="Mori K."/>
        </authorList>
    </citation>
    <scope>NUCLEOTIDE SEQUENCE [LARGE SCALE GENOMIC DNA]</scope>
    <source>
        <strain evidence="9 10">JCM 9626</strain>
    </source>
</reference>
<gene>
    <name evidence="9" type="ORF">ACFFRI_01395</name>
</gene>
<feature type="domain" description="Histidine kinase" evidence="8">
    <location>
        <begin position="371"/>
        <end position="588"/>
    </location>
</feature>
<evidence type="ECO:0000256" key="2">
    <source>
        <dbReference type="ARBA" id="ARBA00004236"/>
    </source>
</evidence>
<evidence type="ECO:0000256" key="6">
    <source>
        <dbReference type="ARBA" id="ARBA00022777"/>
    </source>
</evidence>
<dbReference type="Gene3D" id="1.10.287.130">
    <property type="match status" value="1"/>
</dbReference>
<evidence type="ECO:0000256" key="5">
    <source>
        <dbReference type="ARBA" id="ARBA00022679"/>
    </source>
</evidence>
<dbReference type="Pfam" id="PF02518">
    <property type="entry name" value="HATPase_c"/>
    <property type="match status" value="1"/>
</dbReference>
<dbReference type="InterPro" id="IPR036890">
    <property type="entry name" value="HATPase_C_sf"/>
</dbReference>
<dbReference type="SUPFAM" id="SSF55781">
    <property type="entry name" value="GAF domain-like"/>
    <property type="match status" value="2"/>
</dbReference>
<dbReference type="InterPro" id="IPR003661">
    <property type="entry name" value="HisK_dim/P_dom"/>
</dbReference>
<dbReference type="InterPro" id="IPR003594">
    <property type="entry name" value="HATPase_dom"/>
</dbReference>
<keyword evidence="7" id="KW-0902">Two-component regulatory system</keyword>
<accession>A0ABV5K4K4</accession>
<dbReference type="Gene3D" id="3.30.565.10">
    <property type="entry name" value="Histidine kinase-like ATPase, C-terminal domain"/>
    <property type="match status" value="1"/>
</dbReference>
<dbReference type="InterPro" id="IPR029016">
    <property type="entry name" value="GAF-like_dom_sf"/>
</dbReference>
<dbReference type="PANTHER" id="PTHR43711:SF28">
    <property type="entry name" value="SENSOR HISTIDINE KINASE YXDK"/>
    <property type="match status" value="1"/>
</dbReference>
<dbReference type="CDD" id="cd00075">
    <property type="entry name" value="HATPase"/>
    <property type="match status" value="1"/>
</dbReference>
<dbReference type="InterPro" id="IPR003018">
    <property type="entry name" value="GAF"/>
</dbReference>